<dbReference type="Pfam" id="PF07690">
    <property type="entry name" value="MFS_1"/>
    <property type="match status" value="1"/>
</dbReference>
<gene>
    <name evidence="12" type="ORF">I316_03294</name>
</gene>
<dbReference type="GO" id="GO:0006826">
    <property type="term" value="P:iron ion transport"/>
    <property type="evidence" value="ECO:0007669"/>
    <property type="project" value="UniProtKB-KW"/>
</dbReference>
<keyword evidence="5 10" id="KW-0812">Transmembrane</keyword>
<feature type="transmembrane region" description="Helical" evidence="10">
    <location>
        <begin position="496"/>
        <end position="519"/>
    </location>
</feature>
<dbReference type="PANTHER" id="PTHR23501:SF55">
    <property type="entry name" value="SIDEROPHORE IRON TRANSPORTER, PUTATIVE (AFU_ORTHOLOGUE AFUA_3G03440)-RELATED"/>
    <property type="match status" value="1"/>
</dbReference>
<keyword evidence="8 10" id="KW-0472">Membrane</keyword>
<evidence type="ECO:0000256" key="4">
    <source>
        <dbReference type="ARBA" id="ARBA00022496"/>
    </source>
</evidence>
<feature type="transmembrane region" description="Helical" evidence="10">
    <location>
        <begin position="359"/>
        <end position="384"/>
    </location>
</feature>
<keyword evidence="13" id="KW-1185">Reference proteome</keyword>
<proteinExistence type="inferred from homology"/>
<keyword evidence="3" id="KW-0813">Transport</keyword>
<protein>
    <recommendedName>
        <fullName evidence="11">Major facilitator superfamily (MFS) profile domain-containing protein</fullName>
    </recommendedName>
</protein>
<evidence type="ECO:0000256" key="7">
    <source>
        <dbReference type="ARBA" id="ARBA00023004"/>
    </source>
</evidence>
<comment type="subcellular location">
    <subcellularLocation>
        <location evidence="1">Membrane</location>
        <topology evidence="1">Multi-pass membrane protein</topology>
    </subcellularLocation>
</comment>
<feature type="region of interest" description="Disordered" evidence="9">
    <location>
        <begin position="20"/>
        <end position="69"/>
    </location>
</feature>
<name>A0A1B9GUS7_9TREE</name>
<feature type="transmembrane region" description="Helical" evidence="10">
    <location>
        <begin position="241"/>
        <end position="263"/>
    </location>
</feature>
<evidence type="ECO:0000256" key="6">
    <source>
        <dbReference type="ARBA" id="ARBA00022989"/>
    </source>
</evidence>
<dbReference type="FunFam" id="1.20.1250.20:FF:000302">
    <property type="entry name" value="MFS siderochrome iron transporter MirB"/>
    <property type="match status" value="1"/>
</dbReference>
<feature type="transmembrane region" description="Helical" evidence="10">
    <location>
        <begin position="289"/>
        <end position="317"/>
    </location>
</feature>
<dbReference type="GO" id="GO:0022857">
    <property type="term" value="F:transmembrane transporter activity"/>
    <property type="evidence" value="ECO:0007669"/>
    <property type="project" value="InterPro"/>
</dbReference>
<dbReference type="GO" id="GO:0005886">
    <property type="term" value="C:plasma membrane"/>
    <property type="evidence" value="ECO:0007669"/>
    <property type="project" value="TreeGrafter"/>
</dbReference>
<evidence type="ECO:0000256" key="1">
    <source>
        <dbReference type="ARBA" id="ARBA00004141"/>
    </source>
</evidence>
<evidence type="ECO:0000256" key="9">
    <source>
        <dbReference type="SAM" id="MobiDB-lite"/>
    </source>
</evidence>
<dbReference type="SUPFAM" id="SSF103473">
    <property type="entry name" value="MFS general substrate transporter"/>
    <property type="match status" value="1"/>
</dbReference>
<feature type="compositionally biased region" description="Basic and acidic residues" evidence="9">
    <location>
        <begin position="26"/>
        <end position="36"/>
    </location>
</feature>
<reference evidence="12 13" key="1">
    <citation type="submission" date="2013-07" db="EMBL/GenBank/DDBJ databases">
        <title>The Genome Sequence of Cryptococcus heveanensis BCC8398.</title>
        <authorList>
            <consortium name="The Broad Institute Genome Sequencing Platform"/>
            <person name="Cuomo C."/>
            <person name="Litvintseva A."/>
            <person name="Chen Y."/>
            <person name="Heitman J."/>
            <person name="Sun S."/>
            <person name="Springer D."/>
            <person name="Dromer F."/>
            <person name="Young S.K."/>
            <person name="Zeng Q."/>
            <person name="Gargeya S."/>
            <person name="Fitzgerald M."/>
            <person name="Abouelleil A."/>
            <person name="Alvarado L."/>
            <person name="Berlin A.M."/>
            <person name="Chapman S.B."/>
            <person name="Dewar J."/>
            <person name="Goldberg J."/>
            <person name="Griggs A."/>
            <person name="Gujja S."/>
            <person name="Hansen M."/>
            <person name="Howarth C."/>
            <person name="Imamovic A."/>
            <person name="Larimer J."/>
            <person name="McCowan C."/>
            <person name="Murphy C."/>
            <person name="Pearson M."/>
            <person name="Priest M."/>
            <person name="Roberts A."/>
            <person name="Saif S."/>
            <person name="Shea T."/>
            <person name="Sykes S."/>
            <person name="Wortman J."/>
            <person name="Nusbaum C."/>
            <person name="Birren B."/>
        </authorList>
    </citation>
    <scope>NUCLEOTIDE SEQUENCE [LARGE SCALE GENOMIC DNA]</scope>
    <source>
        <strain evidence="12 13">BCC8398</strain>
    </source>
</reference>
<dbReference type="EMBL" id="KV700123">
    <property type="protein sequence ID" value="OCF34752.1"/>
    <property type="molecule type" value="Genomic_DNA"/>
</dbReference>
<dbReference type="Gene3D" id="1.20.1250.20">
    <property type="entry name" value="MFS general substrate transporter like domains"/>
    <property type="match status" value="2"/>
</dbReference>
<feature type="transmembrane region" description="Helical" evidence="10">
    <location>
        <begin position="433"/>
        <end position="453"/>
    </location>
</feature>
<feature type="transmembrane region" description="Helical" evidence="10">
    <location>
        <begin position="573"/>
        <end position="591"/>
    </location>
</feature>
<feature type="transmembrane region" description="Helical" evidence="10">
    <location>
        <begin position="404"/>
        <end position="426"/>
    </location>
</feature>
<evidence type="ECO:0000256" key="8">
    <source>
        <dbReference type="ARBA" id="ARBA00023136"/>
    </source>
</evidence>
<feature type="transmembrane region" description="Helical" evidence="10">
    <location>
        <begin position="123"/>
        <end position="143"/>
    </location>
</feature>
<dbReference type="PROSITE" id="PS50850">
    <property type="entry name" value="MFS"/>
    <property type="match status" value="1"/>
</dbReference>
<keyword evidence="4" id="KW-0406">Ion transport</keyword>
<dbReference type="InterPro" id="IPR011701">
    <property type="entry name" value="MFS"/>
</dbReference>
<feature type="transmembrane region" description="Helical" evidence="10">
    <location>
        <begin position="329"/>
        <end position="347"/>
    </location>
</feature>
<dbReference type="GO" id="GO:0010106">
    <property type="term" value="P:cellular response to iron ion starvation"/>
    <property type="evidence" value="ECO:0007669"/>
    <property type="project" value="UniProtKB-ARBA"/>
</dbReference>
<dbReference type="InterPro" id="IPR036259">
    <property type="entry name" value="MFS_trans_sf"/>
</dbReference>
<comment type="similarity">
    <text evidence="2">Belongs to the major facilitator superfamily.</text>
</comment>
<accession>A0A1B9GUS7</accession>
<keyword evidence="4" id="KW-0410">Iron transport</keyword>
<feature type="domain" description="Major facilitator superfamily (MFS) profile" evidence="11">
    <location>
        <begin position="90"/>
        <end position="595"/>
    </location>
</feature>
<dbReference type="InterPro" id="IPR020846">
    <property type="entry name" value="MFS_dom"/>
</dbReference>
<dbReference type="FunFam" id="1.20.1250.20:FF:000284">
    <property type="entry name" value="Siderophore iron transporter mirB"/>
    <property type="match status" value="1"/>
</dbReference>
<evidence type="ECO:0000256" key="10">
    <source>
        <dbReference type="SAM" id="Phobius"/>
    </source>
</evidence>
<keyword evidence="7" id="KW-0408">Iron</keyword>
<sequence>MALPPSADLDALRVPVDADNTLSTHLPDEREKDVHFGDNNNDVPHLPQHSDDGHSNEYKEEDKPDEDIQEGVREVEAITLTWKRKHLLAAYVIMWLFYLIRAFEGSVTSNLGPFIVSGFSAHSLIPVISIVADIMGAVTYLTVARALNVFGRIKGLIVLVAFATLGLILSAACTNVGTYAAAQIFYSIGFSGMIFTVDILTADTSSLKDRGLAYAYTSSPYIITAFAGSKMSEGFYEKNWRWAYGSFTIILPIVAAPLILILFTTKQKAKKNGLLPPRQKSGRTLMESLWYYLIQFDIFGIFLVAGGLALFLLPFSIVETFADSWKTPAVIVMIVIGGLMLISFAFYERYLAPVPFIPWNLLVSRTVLGTCLLDFIFIIAAGTWQSYYTSYLMVTYDVSISVAGYINSASSVVNGVWLIGVGYLIRRTGYFKWLLWPSIGLYILGTGLLIYFRTPDKSIGYNVMCQIFLALAGGALVIVMQVSVLAAGNHNNSASLLAVLSTFGNVGGAVGNSISGAIWTHVMPQALAKYLPEESLPLLDDIYESLDIQLSYPIGDPTRTAIISAYGDGQRRMLIVGTCIMAATFFCVAMIKNIKVSEVKQVKGLLF</sequence>
<evidence type="ECO:0000313" key="12">
    <source>
        <dbReference type="EMBL" id="OCF34752.1"/>
    </source>
</evidence>
<evidence type="ECO:0000256" key="5">
    <source>
        <dbReference type="ARBA" id="ARBA00022692"/>
    </source>
</evidence>
<feature type="compositionally biased region" description="Basic and acidic residues" evidence="9">
    <location>
        <begin position="48"/>
        <end position="62"/>
    </location>
</feature>
<evidence type="ECO:0000259" key="11">
    <source>
        <dbReference type="PROSITE" id="PS50850"/>
    </source>
</evidence>
<keyword evidence="6 10" id="KW-1133">Transmembrane helix</keyword>
<feature type="transmembrane region" description="Helical" evidence="10">
    <location>
        <begin position="178"/>
        <end position="200"/>
    </location>
</feature>
<dbReference type="AlphaFoldDB" id="A0A1B9GUS7"/>
<dbReference type="PANTHER" id="PTHR23501">
    <property type="entry name" value="MAJOR FACILITATOR SUPERFAMILY"/>
    <property type="match status" value="1"/>
</dbReference>
<evidence type="ECO:0000256" key="2">
    <source>
        <dbReference type="ARBA" id="ARBA00008335"/>
    </source>
</evidence>
<dbReference type="Proteomes" id="UP000092666">
    <property type="component" value="Unassembled WGS sequence"/>
</dbReference>
<feature type="transmembrane region" description="Helical" evidence="10">
    <location>
        <begin position="155"/>
        <end position="172"/>
    </location>
</feature>
<organism evidence="12 13">
    <name type="scientific">Kwoniella heveanensis BCC8398</name>
    <dbReference type="NCBI Taxonomy" id="1296120"/>
    <lineage>
        <taxon>Eukaryota</taxon>
        <taxon>Fungi</taxon>
        <taxon>Dikarya</taxon>
        <taxon>Basidiomycota</taxon>
        <taxon>Agaricomycotina</taxon>
        <taxon>Tremellomycetes</taxon>
        <taxon>Tremellales</taxon>
        <taxon>Cryptococcaceae</taxon>
        <taxon>Kwoniella</taxon>
    </lineage>
</organism>
<feature type="transmembrane region" description="Helical" evidence="10">
    <location>
        <begin position="87"/>
        <end position="103"/>
    </location>
</feature>
<evidence type="ECO:0000313" key="13">
    <source>
        <dbReference type="Proteomes" id="UP000092666"/>
    </source>
</evidence>
<reference evidence="13" key="2">
    <citation type="submission" date="2013-12" db="EMBL/GenBank/DDBJ databases">
        <title>Evolution of pathogenesis and genome organization in the Tremellales.</title>
        <authorList>
            <person name="Cuomo C."/>
            <person name="Litvintseva A."/>
            <person name="Heitman J."/>
            <person name="Chen Y."/>
            <person name="Sun S."/>
            <person name="Springer D."/>
            <person name="Dromer F."/>
            <person name="Young S."/>
            <person name="Zeng Q."/>
            <person name="Chapman S."/>
            <person name="Gujja S."/>
            <person name="Saif S."/>
            <person name="Birren B."/>
        </authorList>
    </citation>
    <scope>NUCLEOTIDE SEQUENCE [LARGE SCALE GENOMIC DNA]</scope>
    <source>
        <strain evidence="13">BCC8398</strain>
    </source>
</reference>
<dbReference type="OrthoDB" id="2241241at2759"/>
<evidence type="ECO:0000256" key="3">
    <source>
        <dbReference type="ARBA" id="ARBA00022448"/>
    </source>
</evidence>
<feature type="transmembrane region" description="Helical" evidence="10">
    <location>
        <begin position="212"/>
        <end position="229"/>
    </location>
</feature>
<feature type="transmembrane region" description="Helical" evidence="10">
    <location>
        <begin position="459"/>
        <end position="484"/>
    </location>
</feature>